<feature type="active site" description="Proton donor" evidence="5">
    <location>
        <position position="86"/>
    </location>
</feature>
<proteinExistence type="inferred from homology"/>
<dbReference type="Proteomes" id="UP000029707">
    <property type="component" value="Unassembled WGS sequence"/>
</dbReference>
<dbReference type="PROSITE" id="PS51318">
    <property type="entry name" value="TAT"/>
    <property type="match status" value="1"/>
</dbReference>
<dbReference type="CDD" id="cd19071">
    <property type="entry name" value="AKR_AKR1-5-like"/>
    <property type="match status" value="1"/>
</dbReference>
<feature type="binding site" evidence="6">
    <location>
        <position position="144"/>
    </location>
    <ligand>
        <name>substrate</name>
    </ligand>
</feature>
<dbReference type="PROSITE" id="PS00062">
    <property type="entry name" value="ALDOKETO_REDUCTASE_2"/>
    <property type="match status" value="1"/>
</dbReference>
<evidence type="ECO:0000256" key="2">
    <source>
        <dbReference type="ARBA" id="ARBA00022505"/>
    </source>
</evidence>
<comment type="similarity">
    <text evidence="1">Belongs to the aldo/keto reductase family.</text>
</comment>
<protein>
    <submittedName>
        <fullName evidence="9">Aldo/keto reductase</fullName>
    </submittedName>
</protein>
<evidence type="ECO:0000256" key="6">
    <source>
        <dbReference type="PIRSR" id="PIRSR000097-2"/>
    </source>
</evidence>
<organism evidence="9 10">
    <name type="scientific">Helicobacter japonicus</name>
    <dbReference type="NCBI Taxonomy" id="425400"/>
    <lineage>
        <taxon>Bacteria</taxon>
        <taxon>Pseudomonadati</taxon>
        <taxon>Campylobacterota</taxon>
        <taxon>Epsilonproteobacteria</taxon>
        <taxon>Campylobacterales</taxon>
        <taxon>Helicobacteraceae</taxon>
        <taxon>Helicobacter</taxon>
    </lineage>
</organism>
<dbReference type="Gene3D" id="3.20.20.100">
    <property type="entry name" value="NADP-dependent oxidoreductase domain"/>
    <property type="match status" value="1"/>
</dbReference>
<dbReference type="InterPro" id="IPR019546">
    <property type="entry name" value="TAT_signal_bac_arc"/>
</dbReference>
<evidence type="ECO:0000259" key="8">
    <source>
        <dbReference type="Pfam" id="PF00248"/>
    </source>
</evidence>
<dbReference type="PANTHER" id="PTHR43827">
    <property type="entry name" value="2,5-DIKETO-D-GLUCONIC ACID REDUCTASE"/>
    <property type="match status" value="1"/>
</dbReference>
<dbReference type="GO" id="GO:0016616">
    <property type="term" value="F:oxidoreductase activity, acting on the CH-OH group of donors, NAD or NADP as acceptor"/>
    <property type="evidence" value="ECO:0007669"/>
    <property type="project" value="UniProtKB-ARBA"/>
</dbReference>
<dbReference type="EMBL" id="JRMQ02000002">
    <property type="protein sequence ID" value="TLE02913.1"/>
    <property type="molecule type" value="Genomic_DNA"/>
</dbReference>
<dbReference type="Pfam" id="PF00248">
    <property type="entry name" value="Aldo_ket_red"/>
    <property type="match status" value="1"/>
</dbReference>
<dbReference type="STRING" id="425400.LS65_01145"/>
<dbReference type="NCBIfam" id="TIGR01409">
    <property type="entry name" value="TAT_signal_seq"/>
    <property type="match status" value="1"/>
</dbReference>
<keyword evidence="10" id="KW-1185">Reference proteome</keyword>
<dbReference type="PRINTS" id="PR00069">
    <property type="entry name" value="ALDKETRDTASE"/>
</dbReference>
<keyword evidence="2" id="KW-0500">Molybdenum</keyword>
<feature type="site" description="Lowers pKa of active site Tyr" evidence="7">
    <location>
        <position position="111"/>
    </location>
</feature>
<accession>A0A4V6I486</accession>
<comment type="caution">
    <text evidence="9">The sequence shown here is derived from an EMBL/GenBank/DDBJ whole genome shotgun (WGS) entry which is preliminary data.</text>
</comment>
<dbReference type="SUPFAM" id="SSF51430">
    <property type="entry name" value="NAD(P)-linked oxidoreductase"/>
    <property type="match status" value="1"/>
</dbReference>
<dbReference type="InterPro" id="IPR023210">
    <property type="entry name" value="NADP_OxRdtase_dom"/>
</dbReference>
<dbReference type="InterPro" id="IPR036812">
    <property type="entry name" value="NAD(P)_OxRdtase_dom_sf"/>
</dbReference>
<name>A0A4V6I486_9HELI</name>
<evidence type="ECO:0000313" key="10">
    <source>
        <dbReference type="Proteomes" id="UP000029707"/>
    </source>
</evidence>
<dbReference type="RefSeq" id="WP_138129747.1">
    <property type="nucleotide sequence ID" value="NZ_CAJUDB010000031.1"/>
</dbReference>
<gene>
    <name evidence="9" type="ORF">LS65_003040</name>
</gene>
<evidence type="ECO:0000256" key="5">
    <source>
        <dbReference type="PIRSR" id="PIRSR000097-1"/>
    </source>
</evidence>
<keyword evidence="3" id="KW-0560">Oxidoreductase</keyword>
<dbReference type="OrthoDB" id="5328358at2"/>
<evidence type="ECO:0000256" key="4">
    <source>
        <dbReference type="ARBA" id="ARBA00049445"/>
    </source>
</evidence>
<sequence length="319" mass="35626">MQNTRREFLGKSAALAGMAFFAPNLLFGAQGTKAKSILKDYFMLNDGKEIPKLGLGTWRIDDNAVEAAVQEAFKVGYRHIDTAQAYGNERGVGEAVRSSKIPREEIFITSKIRAGYKDYKSARDSIDTSLKTMKLDSIDLMLIHSPQPWNSFRQGDYFKENVEVYNALEDAQKAGKVRSIGVSNFLQKDLENILKNCKVKPAANQILCHIGNTPFSLLDYCKSQNILVEAYSPIAHGELLKDPRVIELAKKYNVSPAQICIRYTLELGLVSLPKSKTPKYIAENAQVDFTFSSADLEALKKLTFKDYGAHSYFPVFGGK</sequence>
<dbReference type="PANTHER" id="PTHR43827:SF13">
    <property type="entry name" value="ALDO_KETO REDUCTASE FAMILY PROTEIN"/>
    <property type="match status" value="1"/>
</dbReference>
<dbReference type="FunFam" id="3.20.20.100:FF:000002">
    <property type="entry name" value="2,5-diketo-D-gluconic acid reductase A"/>
    <property type="match status" value="1"/>
</dbReference>
<dbReference type="AlphaFoldDB" id="A0A4V6I486"/>
<dbReference type="PIRSF" id="PIRSF000097">
    <property type="entry name" value="AKR"/>
    <property type="match status" value="1"/>
</dbReference>
<dbReference type="InterPro" id="IPR006311">
    <property type="entry name" value="TAT_signal"/>
</dbReference>
<comment type="catalytic activity">
    <reaction evidence="4">
        <text>hydroxyacetone + NADP(+) = methylglyoxal + NADPH + H(+)</text>
        <dbReference type="Rhea" id="RHEA:27986"/>
        <dbReference type="ChEBI" id="CHEBI:15378"/>
        <dbReference type="ChEBI" id="CHEBI:17158"/>
        <dbReference type="ChEBI" id="CHEBI:27957"/>
        <dbReference type="ChEBI" id="CHEBI:57783"/>
        <dbReference type="ChEBI" id="CHEBI:58349"/>
    </reaction>
</comment>
<reference evidence="9 10" key="1">
    <citation type="journal article" date="2014" name="Genome Announc.">
        <title>Draft genome sequences of eight enterohepatic helicobacter species isolated from both laboratory and wild rodents.</title>
        <authorList>
            <person name="Sheh A."/>
            <person name="Shen Z."/>
            <person name="Fox J.G."/>
        </authorList>
    </citation>
    <scope>NUCLEOTIDE SEQUENCE [LARGE SCALE GENOMIC DNA]</scope>
    <source>
        <strain evidence="9 10">MIT 01-6451</strain>
    </source>
</reference>
<dbReference type="InterPro" id="IPR018170">
    <property type="entry name" value="Aldo/ket_reductase_CS"/>
</dbReference>
<evidence type="ECO:0000256" key="3">
    <source>
        <dbReference type="ARBA" id="ARBA00023002"/>
    </source>
</evidence>
<feature type="domain" description="NADP-dependent oxidoreductase" evidence="8">
    <location>
        <begin position="52"/>
        <end position="302"/>
    </location>
</feature>
<dbReference type="PROSITE" id="PS00798">
    <property type="entry name" value="ALDOKETO_REDUCTASE_1"/>
    <property type="match status" value="1"/>
</dbReference>
<evidence type="ECO:0000313" key="9">
    <source>
        <dbReference type="EMBL" id="TLE02913.1"/>
    </source>
</evidence>
<dbReference type="InterPro" id="IPR020471">
    <property type="entry name" value="AKR"/>
</dbReference>
<evidence type="ECO:0000256" key="7">
    <source>
        <dbReference type="PIRSR" id="PIRSR000097-3"/>
    </source>
</evidence>
<evidence type="ECO:0000256" key="1">
    <source>
        <dbReference type="ARBA" id="ARBA00007905"/>
    </source>
</evidence>